<dbReference type="Gene3D" id="3.30.565.10">
    <property type="entry name" value="Histidine kinase-like ATPase, C-terminal domain"/>
    <property type="match status" value="1"/>
</dbReference>
<dbReference type="CDD" id="cd00082">
    <property type="entry name" value="HisKA"/>
    <property type="match status" value="1"/>
</dbReference>
<dbReference type="PROSITE" id="PS50109">
    <property type="entry name" value="HIS_KIN"/>
    <property type="match status" value="1"/>
</dbReference>
<evidence type="ECO:0000256" key="2">
    <source>
        <dbReference type="ARBA" id="ARBA00012438"/>
    </source>
</evidence>
<evidence type="ECO:0000256" key="1">
    <source>
        <dbReference type="ARBA" id="ARBA00000085"/>
    </source>
</evidence>
<evidence type="ECO:0000256" key="5">
    <source>
        <dbReference type="ARBA" id="ARBA00022777"/>
    </source>
</evidence>
<dbReference type="EMBL" id="JAPEUR010000011">
    <property type="protein sequence ID" value="KAJ4328455.1"/>
    <property type="molecule type" value="Genomic_DNA"/>
</dbReference>
<protein>
    <recommendedName>
        <fullName evidence="2">histidine kinase</fullName>
        <ecNumber evidence="2">2.7.13.3</ecNumber>
    </recommendedName>
</protein>
<dbReference type="GO" id="GO:0005886">
    <property type="term" value="C:plasma membrane"/>
    <property type="evidence" value="ECO:0007669"/>
    <property type="project" value="TreeGrafter"/>
</dbReference>
<feature type="region of interest" description="Disordered" evidence="6">
    <location>
        <begin position="171"/>
        <end position="202"/>
    </location>
</feature>
<dbReference type="Gene3D" id="1.10.287.130">
    <property type="match status" value="1"/>
</dbReference>
<dbReference type="SUPFAM" id="SSF55874">
    <property type="entry name" value="ATPase domain of HSP90 chaperone/DNA topoisomerase II/histidine kinase"/>
    <property type="match status" value="1"/>
</dbReference>
<evidence type="ECO:0000313" key="9">
    <source>
        <dbReference type="Proteomes" id="UP001140502"/>
    </source>
</evidence>
<evidence type="ECO:0000256" key="6">
    <source>
        <dbReference type="SAM" id="MobiDB-lite"/>
    </source>
</evidence>
<dbReference type="InterPro" id="IPR036097">
    <property type="entry name" value="HisK_dim/P_sf"/>
</dbReference>
<dbReference type="Proteomes" id="UP001140502">
    <property type="component" value="Unassembled WGS sequence"/>
</dbReference>
<dbReference type="GO" id="GO:0000155">
    <property type="term" value="F:phosphorelay sensor kinase activity"/>
    <property type="evidence" value="ECO:0007669"/>
    <property type="project" value="InterPro"/>
</dbReference>
<reference evidence="8" key="1">
    <citation type="submission" date="2022-10" db="EMBL/GenBank/DDBJ databases">
        <title>Tapping the CABI collections for fungal endophytes: first genome assemblies for Collariella, Neodidymelliopsis, Ascochyta clinopodiicola, Didymella pomorum, Didymosphaeria variabile, Neocosmospora piperis and Neocucurbitaria cava.</title>
        <authorList>
            <person name="Hill R."/>
        </authorList>
    </citation>
    <scope>NUCLEOTIDE SEQUENCE</scope>
    <source>
        <strain evidence="8">IMI 366586</strain>
    </source>
</reference>
<dbReference type="InterPro" id="IPR005467">
    <property type="entry name" value="His_kinase_dom"/>
</dbReference>
<dbReference type="Pfam" id="PF02518">
    <property type="entry name" value="HATPase_c"/>
    <property type="match status" value="1"/>
</dbReference>
<dbReference type="PANTHER" id="PTHR43047:SF72">
    <property type="entry name" value="OSMOSENSING HISTIDINE PROTEIN KINASE SLN1"/>
    <property type="match status" value="1"/>
</dbReference>
<dbReference type="InterPro" id="IPR004358">
    <property type="entry name" value="Sig_transdc_His_kin-like_C"/>
</dbReference>
<dbReference type="InterPro" id="IPR003661">
    <property type="entry name" value="HisK_dim/P_dom"/>
</dbReference>
<dbReference type="GO" id="GO:0009927">
    <property type="term" value="F:histidine phosphotransfer kinase activity"/>
    <property type="evidence" value="ECO:0007669"/>
    <property type="project" value="TreeGrafter"/>
</dbReference>
<evidence type="ECO:0000256" key="4">
    <source>
        <dbReference type="ARBA" id="ARBA00022679"/>
    </source>
</evidence>
<evidence type="ECO:0000259" key="7">
    <source>
        <dbReference type="PROSITE" id="PS50109"/>
    </source>
</evidence>
<keyword evidence="4" id="KW-0808">Transferase</keyword>
<organism evidence="8 9">
    <name type="scientific">Fusarium piperis</name>
    <dbReference type="NCBI Taxonomy" id="1435070"/>
    <lineage>
        <taxon>Eukaryota</taxon>
        <taxon>Fungi</taxon>
        <taxon>Dikarya</taxon>
        <taxon>Ascomycota</taxon>
        <taxon>Pezizomycotina</taxon>
        <taxon>Sordariomycetes</taxon>
        <taxon>Hypocreomycetidae</taxon>
        <taxon>Hypocreales</taxon>
        <taxon>Nectriaceae</taxon>
        <taxon>Fusarium</taxon>
        <taxon>Fusarium solani species complex</taxon>
    </lineage>
</organism>
<dbReference type="Pfam" id="PF00512">
    <property type="entry name" value="HisKA"/>
    <property type="match status" value="1"/>
</dbReference>
<evidence type="ECO:0000313" key="8">
    <source>
        <dbReference type="EMBL" id="KAJ4328455.1"/>
    </source>
</evidence>
<sequence>MTPTRIFTVQGELSYLSAFGTVIMADVAMMDSSIATSASTSLLSSLSHELRSPLHGIILCAELLRDTSLDVFQGDVLRSVEVCGRTLLDTINHLLDWSKINNFIQSPREPSTHLPRPSRRGLQSLQSNSMSDGMMYIASDLDVDMLVEEIVECVHAGHTYQEQSLFRFRNQESPENSDAHPHTRLDGIDAAENSGAFGSTNNGSRLSSEGVVLILDIDPTVEWAFRSQPGALRRIIMNLCGNSLKYTNRGFVKVAAYQEPPGQHGARERVVHIDIIDTGPGIGPDYLNHSLFKPFTQEDMHSSGAGLGLSIVRKFVRALGGSIHIQSMVGKGTRATVKLPLQISSLEATETVAERDEFKAQVIELSRLRVAILGFSPSHSGLDPAQWNLKEFDEQRSLEKICQDWLRMQVVAMDERSEFLPDLLLCDENDVGLLTKQPRNETSSPVIVVCHSVAAARKREKSHKSLQKLNGGLFSFISRP</sequence>
<gene>
    <name evidence="8" type="ORF">N0V84_001139</name>
</gene>
<dbReference type="PRINTS" id="PR00344">
    <property type="entry name" value="BCTRLSENSOR"/>
</dbReference>
<comment type="catalytic activity">
    <reaction evidence="1">
        <text>ATP + protein L-histidine = ADP + protein N-phospho-L-histidine.</text>
        <dbReference type="EC" id="2.7.13.3"/>
    </reaction>
</comment>
<dbReference type="InterPro" id="IPR003594">
    <property type="entry name" value="HATPase_dom"/>
</dbReference>
<dbReference type="EC" id="2.7.13.3" evidence="2"/>
<dbReference type="SUPFAM" id="SSF47384">
    <property type="entry name" value="Homodimeric domain of signal transducing histidine kinase"/>
    <property type="match status" value="1"/>
</dbReference>
<keyword evidence="5" id="KW-0418">Kinase</keyword>
<dbReference type="InterPro" id="IPR036890">
    <property type="entry name" value="HATPase_C_sf"/>
</dbReference>
<dbReference type="SMART" id="SM00388">
    <property type="entry name" value="HisKA"/>
    <property type="match status" value="1"/>
</dbReference>
<proteinExistence type="predicted"/>
<dbReference type="PANTHER" id="PTHR43047">
    <property type="entry name" value="TWO-COMPONENT HISTIDINE PROTEIN KINASE"/>
    <property type="match status" value="1"/>
</dbReference>
<feature type="domain" description="Histidine kinase" evidence="7">
    <location>
        <begin position="45"/>
        <end position="343"/>
    </location>
</feature>
<feature type="region of interest" description="Disordered" evidence="6">
    <location>
        <begin position="106"/>
        <end position="125"/>
    </location>
</feature>
<comment type="caution">
    <text evidence="8">The sequence shown here is derived from an EMBL/GenBank/DDBJ whole genome shotgun (WGS) entry which is preliminary data.</text>
</comment>
<dbReference type="OrthoDB" id="303614at2759"/>
<keyword evidence="3" id="KW-0597">Phosphoprotein</keyword>
<evidence type="ECO:0000256" key="3">
    <source>
        <dbReference type="ARBA" id="ARBA00022553"/>
    </source>
</evidence>
<dbReference type="SMART" id="SM00387">
    <property type="entry name" value="HATPase_c"/>
    <property type="match status" value="1"/>
</dbReference>
<dbReference type="AlphaFoldDB" id="A0A9W8WM57"/>
<name>A0A9W8WM57_9HYPO</name>
<accession>A0A9W8WM57</accession>
<feature type="compositionally biased region" description="Basic and acidic residues" evidence="6">
    <location>
        <begin position="171"/>
        <end position="187"/>
    </location>
</feature>
<keyword evidence="9" id="KW-1185">Reference proteome</keyword>